<dbReference type="AlphaFoldDB" id="A0A6P7HPH5"/>
<reference evidence="2" key="1">
    <citation type="submission" date="2025-08" db="UniProtKB">
        <authorList>
            <consortium name="RefSeq"/>
        </authorList>
    </citation>
    <scope>IDENTIFICATION</scope>
</reference>
<sequence length="468" mass="51802">MAASVKLRIILGENDSQRLILPDGLPATVPELVEHIKRQCGIQSDFRLQFMDAEFGNEFTNLTSVSEIEDKSTIKLIFDSGLPGTSHSTSATSGCSDESSLSCASYDTDILSSPDSAASRSSGWPPVFHVPKFPYDCELQLEKANDAFKATGSLLDPDIRLKTAILDGLAEAIVQHKVYPTDSEFEEVAEALVSSHPCLREPGSATGYGGWKVSLKYKLANYRRKLKRLGCPEVEVNSLTNKPAEKSSPACGVKKPRKAEVNYCPSYPSGESAETLEKIRETLILEATKRNNEDTVAAMMTKTFAHRRQEVIRDAPMIAVFKTRWPALFRVHETDSIDVKRECILKALSVYLNEEPDKVVKERLDCDVDNGQAEMETIFGVFVIRREGADLDDGPEDVIIILEGVEVLNNLGNVPVAIAMLVALVYALNLSYPPEWKYTFEALQKLIMGLDGQRLSKKLQVLKTLLAR</sequence>
<dbReference type="RefSeq" id="XP_028255708.1">
    <property type="nucleotide sequence ID" value="XM_028399907.1"/>
</dbReference>
<dbReference type="Proteomes" id="UP000515145">
    <property type="component" value="Chromosome 2"/>
</dbReference>
<organism evidence="1 2">
    <name type="scientific">Parambassis ranga</name>
    <name type="common">Indian glassy fish</name>
    <dbReference type="NCBI Taxonomy" id="210632"/>
    <lineage>
        <taxon>Eukaryota</taxon>
        <taxon>Metazoa</taxon>
        <taxon>Chordata</taxon>
        <taxon>Craniata</taxon>
        <taxon>Vertebrata</taxon>
        <taxon>Euteleostomi</taxon>
        <taxon>Actinopterygii</taxon>
        <taxon>Neopterygii</taxon>
        <taxon>Teleostei</taxon>
        <taxon>Neoteleostei</taxon>
        <taxon>Acanthomorphata</taxon>
        <taxon>Ovalentaria</taxon>
        <taxon>Ambassidae</taxon>
        <taxon>Parambassis</taxon>
    </lineage>
</organism>
<dbReference type="PANTHER" id="PTHR31025">
    <property type="entry name" value="SI:CH211-196P9.1-RELATED"/>
    <property type="match status" value="1"/>
</dbReference>
<accession>A0A6P7HPH5</accession>
<gene>
    <name evidence="2" type="primary">LOC114432106</name>
</gene>
<name>A0A6P7HPH5_9TELE</name>
<keyword evidence="1" id="KW-1185">Reference proteome</keyword>
<proteinExistence type="predicted"/>
<dbReference type="GeneID" id="114432106"/>
<evidence type="ECO:0000313" key="2">
    <source>
        <dbReference type="RefSeq" id="XP_028255708.1"/>
    </source>
</evidence>
<dbReference type="PANTHER" id="PTHR31025:SF27">
    <property type="entry name" value="SI:CH211-193K19.2-RELATED"/>
    <property type="match status" value="1"/>
</dbReference>
<protein>
    <submittedName>
        <fullName evidence="2">Uncharacterized protein LOC114432106 isoform X2</fullName>
    </submittedName>
</protein>
<evidence type="ECO:0000313" key="1">
    <source>
        <dbReference type="Proteomes" id="UP000515145"/>
    </source>
</evidence>